<dbReference type="InterPro" id="IPR011335">
    <property type="entry name" value="Restrct_endonuc-II-like"/>
</dbReference>
<evidence type="ECO:0000313" key="3">
    <source>
        <dbReference type="EMBL" id="GAA1274723.1"/>
    </source>
</evidence>
<dbReference type="SUPFAM" id="SSF52980">
    <property type="entry name" value="Restriction endonuclease-like"/>
    <property type="match status" value="1"/>
</dbReference>
<reference evidence="3 4" key="1">
    <citation type="journal article" date="2019" name="Int. J. Syst. Evol. Microbiol.">
        <title>The Global Catalogue of Microorganisms (GCM) 10K type strain sequencing project: providing services to taxonomists for standard genome sequencing and annotation.</title>
        <authorList>
            <consortium name="The Broad Institute Genomics Platform"/>
            <consortium name="The Broad Institute Genome Sequencing Center for Infectious Disease"/>
            <person name="Wu L."/>
            <person name="Ma J."/>
        </authorList>
    </citation>
    <scope>NUCLEOTIDE SEQUENCE [LARGE SCALE GENOMIC DNA]</scope>
    <source>
        <strain evidence="3 4">JCM 13004</strain>
    </source>
</reference>
<dbReference type="EMBL" id="BAAALF010000251">
    <property type="protein sequence ID" value="GAA1274723.1"/>
    <property type="molecule type" value="Genomic_DNA"/>
</dbReference>
<dbReference type="Pfam" id="PF05685">
    <property type="entry name" value="Uma2"/>
    <property type="match status" value="1"/>
</dbReference>
<dbReference type="PANTHER" id="PTHR35400">
    <property type="entry name" value="SLR1083 PROTEIN"/>
    <property type="match status" value="1"/>
</dbReference>
<name>A0ABN1X6H4_9ACTN</name>
<evidence type="ECO:0000256" key="1">
    <source>
        <dbReference type="SAM" id="MobiDB-lite"/>
    </source>
</evidence>
<comment type="caution">
    <text evidence="3">The sequence shown here is derived from an EMBL/GenBank/DDBJ whole genome shotgun (WGS) entry which is preliminary data.</text>
</comment>
<evidence type="ECO:0000313" key="4">
    <source>
        <dbReference type="Proteomes" id="UP001500037"/>
    </source>
</evidence>
<keyword evidence="4" id="KW-1185">Reference proteome</keyword>
<gene>
    <name evidence="3" type="ORF">GCM10009665_72650</name>
</gene>
<feature type="domain" description="Putative restriction endonuclease" evidence="2">
    <location>
        <begin position="84"/>
        <end position="184"/>
    </location>
</feature>
<dbReference type="Gene3D" id="3.90.1570.10">
    <property type="entry name" value="tt1808, chain A"/>
    <property type="match status" value="1"/>
</dbReference>
<accession>A0ABN1X6H4</accession>
<feature type="region of interest" description="Disordered" evidence="1">
    <location>
        <begin position="1"/>
        <end position="91"/>
    </location>
</feature>
<protein>
    <recommendedName>
        <fullName evidence="2">Putative restriction endonuclease domain-containing protein</fullName>
    </recommendedName>
</protein>
<dbReference type="InterPro" id="IPR008538">
    <property type="entry name" value="Uma2"/>
</dbReference>
<dbReference type="CDD" id="cd06260">
    <property type="entry name" value="DUF820-like"/>
    <property type="match status" value="1"/>
</dbReference>
<dbReference type="PANTHER" id="PTHR35400:SF3">
    <property type="entry name" value="SLL1072 PROTEIN"/>
    <property type="match status" value="1"/>
</dbReference>
<proteinExistence type="predicted"/>
<feature type="compositionally biased region" description="Gly residues" evidence="1">
    <location>
        <begin position="7"/>
        <end position="24"/>
    </location>
</feature>
<feature type="compositionally biased region" description="Basic and acidic residues" evidence="1">
    <location>
        <begin position="25"/>
        <end position="38"/>
    </location>
</feature>
<dbReference type="Proteomes" id="UP001500037">
    <property type="component" value="Unassembled WGS sequence"/>
</dbReference>
<organism evidence="3 4">
    <name type="scientific">Kitasatospora nipponensis</name>
    <dbReference type="NCBI Taxonomy" id="258049"/>
    <lineage>
        <taxon>Bacteria</taxon>
        <taxon>Bacillati</taxon>
        <taxon>Actinomycetota</taxon>
        <taxon>Actinomycetes</taxon>
        <taxon>Kitasatosporales</taxon>
        <taxon>Streptomycetaceae</taxon>
        <taxon>Kitasatospora</taxon>
    </lineage>
</organism>
<evidence type="ECO:0000259" key="2">
    <source>
        <dbReference type="Pfam" id="PF05685"/>
    </source>
</evidence>
<sequence>MRAQHLGGTGGGVGGSGMGGGGGGGRHEELLQVGRRDTPLGVPWTEECKGSIGADGRPGPGVPLRPARTTLHPATDNRRPPPGTPEGFEPKPDIVATTHEQTSDNANPFPAGRVLLTVEIVSSDRDGDYAKKRTWYARNEIPLHLIVDPNDGVWELHTQPHAGSYRTVEYGEFGEDVKLPEPLSCSIATATFKVYPPRRLP</sequence>
<dbReference type="InterPro" id="IPR012296">
    <property type="entry name" value="Nuclease_put_TT1808"/>
</dbReference>